<organism evidence="2 3">
    <name type="scientific">Fluviispira sanaruensis</name>
    <dbReference type="NCBI Taxonomy" id="2493639"/>
    <lineage>
        <taxon>Bacteria</taxon>
        <taxon>Pseudomonadati</taxon>
        <taxon>Bdellovibrionota</taxon>
        <taxon>Oligoflexia</taxon>
        <taxon>Silvanigrellales</taxon>
        <taxon>Silvanigrellaceae</taxon>
        <taxon>Fluviispira</taxon>
    </lineage>
</organism>
<feature type="chain" id="PRO_5020774684" description="DUF3757 domain-containing protein" evidence="1">
    <location>
        <begin position="21"/>
        <end position="156"/>
    </location>
</feature>
<keyword evidence="3" id="KW-1185">Reference proteome</keyword>
<feature type="signal peptide" evidence="1">
    <location>
        <begin position="1"/>
        <end position="20"/>
    </location>
</feature>
<dbReference type="Proteomes" id="UP000291236">
    <property type="component" value="Chromosome"/>
</dbReference>
<dbReference type="PROSITE" id="PS51257">
    <property type="entry name" value="PROKAR_LIPOPROTEIN"/>
    <property type="match status" value="1"/>
</dbReference>
<dbReference type="InterPro" id="IPR022231">
    <property type="entry name" value="DUF3757"/>
</dbReference>
<evidence type="ECO:0000313" key="2">
    <source>
        <dbReference type="EMBL" id="BBH54257.1"/>
    </source>
</evidence>
<sequence>MIIKYSFCFLALAISCYSYAYSAKSCPEIIQLKNYNNRVFSTESGEWFGVANNSALNVRIEKFDSAIFRPSAVIRVLNTNATVPIGENFKCSYILSDNNLLDVYYESNQTKYRKLLNIQSWQSTELFGTTYYECKSTPHQCQFVDIDTPVVKSSFN</sequence>
<accession>A0A4V0P2S6</accession>
<gene>
    <name evidence="2" type="ORF">JCM31447_27210</name>
</gene>
<dbReference type="AlphaFoldDB" id="A0A4V0P2S6"/>
<evidence type="ECO:0008006" key="4">
    <source>
        <dbReference type="Google" id="ProtNLM"/>
    </source>
</evidence>
<proteinExistence type="predicted"/>
<reference evidence="2 3" key="1">
    <citation type="submission" date="2018-12" db="EMBL/GenBank/DDBJ databases">
        <title>Rubrispira sanarue gen. nov., sp., nov., a member of the order Silvanigrellales, isolated from a brackish lake in Hamamatsu Japan.</title>
        <authorList>
            <person name="Maejima Y."/>
            <person name="Iino T."/>
            <person name="Muraguchi Y."/>
            <person name="Fukuda K."/>
            <person name="Nojiri H."/>
            <person name="Ohkuma M."/>
            <person name="Moriuchi R."/>
            <person name="Dohra H."/>
            <person name="Kimbara K."/>
            <person name="Shintani M."/>
        </authorList>
    </citation>
    <scope>NUCLEOTIDE SEQUENCE [LARGE SCALE GENOMIC DNA]</scope>
    <source>
        <strain evidence="2 3">RF1110005</strain>
    </source>
</reference>
<name>A0A4V0P2S6_FLUSA</name>
<dbReference type="EMBL" id="AP019368">
    <property type="protein sequence ID" value="BBH54257.1"/>
    <property type="molecule type" value="Genomic_DNA"/>
</dbReference>
<protein>
    <recommendedName>
        <fullName evidence="4">DUF3757 domain-containing protein</fullName>
    </recommendedName>
</protein>
<dbReference type="KEGG" id="sbf:JCM31447_27210"/>
<evidence type="ECO:0000256" key="1">
    <source>
        <dbReference type="SAM" id="SignalP"/>
    </source>
</evidence>
<evidence type="ECO:0000313" key="3">
    <source>
        <dbReference type="Proteomes" id="UP000291236"/>
    </source>
</evidence>
<dbReference type="RefSeq" id="WP_130611666.1">
    <property type="nucleotide sequence ID" value="NZ_AP019368.1"/>
</dbReference>
<keyword evidence="1" id="KW-0732">Signal</keyword>
<dbReference type="Pfam" id="PF12582">
    <property type="entry name" value="DUF3757"/>
    <property type="match status" value="1"/>
</dbReference>